<evidence type="ECO:0000256" key="6">
    <source>
        <dbReference type="ARBA" id="ARBA00022989"/>
    </source>
</evidence>
<dbReference type="PANTHER" id="PTHR36838:SF4">
    <property type="entry name" value="AUXIN EFFLUX CARRIER FAMILY PROTEIN"/>
    <property type="match status" value="1"/>
</dbReference>
<keyword evidence="5 8" id="KW-0812">Transmembrane</keyword>
<reference evidence="10" key="1">
    <citation type="submission" date="2016-03" db="EMBL/GenBank/DDBJ databases">
        <authorList>
            <person name="Ma C."/>
            <person name="Zhou S."/>
            <person name="Yang G."/>
        </authorList>
    </citation>
    <scope>NUCLEOTIDE SEQUENCE [LARGE SCALE GENOMIC DNA]</scope>
    <source>
        <strain evidence="10">SgZ-1</strain>
    </source>
</reference>
<keyword evidence="10" id="KW-1185">Reference proteome</keyword>
<dbReference type="STRING" id="1134435.AC731_014310"/>
<dbReference type="KEGG" id="thu:AC731_014310"/>
<evidence type="ECO:0000313" key="10">
    <source>
        <dbReference type="Proteomes" id="UP000036902"/>
    </source>
</evidence>
<dbReference type="Pfam" id="PF03547">
    <property type="entry name" value="Mem_trans"/>
    <property type="match status" value="1"/>
</dbReference>
<evidence type="ECO:0000256" key="8">
    <source>
        <dbReference type="SAM" id="Phobius"/>
    </source>
</evidence>
<evidence type="ECO:0000256" key="2">
    <source>
        <dbReference type="ARBA" id="ARBA00010145"/>
    </source>
</evidence>
<evidence type="ECO:0000256" key="1">
    <source>
        <dbReference type="ARBA" id="ARBA00004651"/>
    </source>
</evidence>
<keyword evidence="7 8" id="KW-0472">Membrane</keyword>
<evidence type="ECO:0000256" key="5">
    <source>
        <dbReference type="ARBA" id="ARBA00022692"/>
    </source>
</evidence>
<evidence type="ECO:0000313" key="9">
    <source>
        <dbReference type="EMBL" id="AMO38005.1"/>
    </source>
</evidence>
<comment type="subcellular location">
    <subcellularLocation>
        <location evidence="1">Cell membrane</location>
        <topology evidence="1">Multi-pass membrane protein</topology>
    </subcellularLocation>
</comment>
<dbReference type="Proteomes" id="UP000036902">
    <property type="component" value="Chromosome"/>
</dbReference>
<gene>
    <name evidence="9" type="ORF">AC731_014310</name>
</gene>
<dbReference type="EMBL" id="CP014646">
    <property type="protein sequence ID" value="AMO38005.1"/>
    <property type="molecule type" value="Genomic_DNA"/>
</dbReference>
<comment type="similarity">
    <text evidence="2">Belongs to the auxin efflux carrier (TC 2.A.69) family.</text>
</comment>
<dbReference type="AlphaFoldDB" id="A0A127K7R6"/>
<dbReference type="InterPro" id="IPR038770">
    <property type="entry name" value="Na+/solute_symporter_sf"/>
</dbReference>
<sequence length="316" mass="32661">MTDFLSILGFSFSVTGPIFVLLGLGVLLRRTGMLTDGFIEGGSKLVFTIALPTLLFISIARTRIAESANAGMIAYGLLATLAIYLALEWVAKYIVRPERDRGVVVQGAFRSNFGVIGLAYCVNAYGDAGLAAASLYLGLVTILVNILGVITLSRSLHRSQGAGRIARGIATNPLIIGILLALPVSALEIRLPALALQSAQYVADMTLPLALLCTGASLNFRSLRSEIASTALATVGKLVLVPLVLTAGAVALGFRGIELGILMLMASSPSAAAGYVMVRAMGGNAALAANIIALTTLGSLLTTSLGVMLLRSGGLI</sequence>
<proteinExistence type="inferred from homology"/>
<feature type="transmembrane region" description="Helical" evidence="8">
    <location>
        <begin position="131"/>
        <end position="153"/>
    </location>
</feature>
<evidence type="ECO:0000256" key="3">
    <source>
        <dbReference type="ARBA" id="ARBA00022448"/>
    </source>
</evidence>
<dbReference type="PANTHER" id="PTHR36838">
    <property type="entry name" value="AUXIN EFFLUX CARRIER FAMILY PROTEIN"/>
    <property type="match status" value="1"/>
</dbReference>
<feature type="transmembrane region" description="Helical" evidence="8">
    <location>
        <begin position="41"/>
        <end position="60"/>
    </location>
</feature>
<accession>A0A127K7R6</accession>
<dbReference type="RefSeq" id="WP_048707046.1">
    <property type="nucleotide sequence ID" value="NZ_CP014646.1"/>
</dbReference>
<protein>
    <submittedName>
        <fullName evidence="9">Transporter</fullName>
    </submittedName>
</protein>
<evidence type="ECO:0000256" key="7">
    <source>
        <dbReference type="ARBA" id="ARBA00023136"/>
    </source>
</evidence>
<feature type="transmembrane region" description="Helical" evidence="8">
    <location>
        <begin position="232"/>
        <end position="254"/>
    </location>
</feature>
<dbReference type="Gene3D" id="1.20.1530.20">
    <property type="match status" value="1"/>
</dbReference>
<feature type="transmembrane region" description="Helical" evidence="8">
    <location>
        <begin position="285"/>
        <end position="310"/>
    </location>
</feature>
<feature type="transmembrane region" description="Helical" evidence="8">
    <location>
        <begin position="72"/>
        <end position="91"/>
    </location>
</feature>
<feature type="transmembrane region" description="Helical" evidence="8">
    <location>
        <begin position="165"/>
        <end position="187"/>
    </location>
</feature>
<feature type="transmembrane region" description="Helical" evidence="8">
    <location>
        <begin position="6"/>
        <end position="29"/>
    </location>
</feature>
<keyword evidence="6 8" id="KW-1133">Transmembrane helix</keyword>
<feature type="transmembrane region" description="Helical" evidence="8">
    <location>
        <begin position="199"/>
        <end position="220"/>
    </location>
</feature>
<feature type="transmembrane region" description="Helical" evidence="8">
    <location>
        <begin position="260"/>
        <end position="278"/>
    </location>
</feature>
<dbReference type="GO" id="GO:0005886">
    <property type="term" value="C:plasma membrane"/>
    <property type="evidence" value="ECO:0007669"/>
    <property type="project" value="UniProtKB-SubCell"/>
</dbReference>
<organism evidence="9 10">
    <name type="scientific">Thauera humireducens</name>
    <dbReference type="NCBI Taxonomy" id="1134435"/>
    <lineage>
        <taxon>Bacteria</taxon>
        <taxon>Pseudomonadati</taxon>
        <taxon>Pseudomonadota</taxon>
        <taxon>Betaproteobacteria</taxon>
        <taxon>Rhodocyclales</taxon>
        <taxon>Zoogloeaceae</taxon>
        <taxon>Thauera</taxon>
    </lineage>
</organism>
<keyword evidence="4" id="KW-1003">Cell membrane</keyword>
<dbReference type="InterPro" id="IPR004776">
    <property type="entry name" value="Mem_transp_PIN-like"/>
</dbReference>
<name>A0A127K7R6_9RHOO</name>
<dbReference type="GO" id="GO:0055085">
    <property type="term" value="P:transmembrane transport"/>
    <property type="evidence" value="ECO:0007669"/>
    <property type="project" value="InterPro"/>
</dbReference>
<evidence type="ECO:0000256" key="4">
    <source>
        <dbReference type="ARBA" id="ARBA00022475"/>
    </source>
</evidence>
<keyword evidence="3" id="KW-0813">Transport</keyword>